<comment type="caution">
    <text evidence="2">The sequence shown here is derived from an EMBL/GenBank/DDBJ whole genome shotgun (WGS) entry which is preliminary data.</text>
</comment>
<reference evidence="2 4" key="1">
    <citation type="submission" date="2024-04" db="EMBL/GenBank/DDBJ databases">
        <title>Tritrichomonas musculus Genome.</title>
        <authorList>
            <person name="Alves-Ferreira E."/>
            <person name="Grigg M."/>
            <person name="Lorenzi H."/>
            <person name="Galac M."/>
        </authorList>
    </citation>
    <scope>NUCLEOTIDE SEQUENCE [LARGE SCALE GENOMIC DNA]</scope>
    <source>
        <strain evidence="2 4">EAF2021</strain>
    </source>
</reference>
<evidence type="ECO:0000313" key="2">
    <source>
        <dbReference type="EMBL" id="KAK8833882.1"/>
    </source>
</evidence>
<proteinExistence type="predicted"/>
<keyword evidence="4" id="KW-1185">Reference proteome</keyword>
<feature type="region of interest" description="Disordered" evidence="1">
    <location>
        <begin position="1"/>
        <end position="32"/>
    </location>
</feature>
<feature type="region of interest" description="Disordered" evidence="1">
    <location>
        <begin position="125"/>
        <end position="199"/>
    </location>
</feature>
<protein>
    <submittedName>
        <fullName evidence="2">Uncharacterized protein</fullName>
    </submittedName>
</protein>
<dbReference type="EMBL" id="JAPFFF010000614">
    <property type="protein sequence ID" value="KAK8833882.1"/>
    <property type="molecule type" value="Genomic_DNA"/>
</dbReference>
<sequence length="199" mass="22675">MSQKVKRRNLRSATSSTTVPARSSSTPRSSARCGDLMKHAVAGGDCPHLRAARRCELQGHARACDQVPPLGIFGWLQLREPVHPLLKHRRCRTRCWRSGWPSTRRSSGGLGEAEDWLPALRNAKREHRDSAAARAERTQQCQRSTRGSRECSWRSRQRTTASASFSLCKRKSTSMRLQREAVHPRRVRTQERRDTERPA</sequence>
<feature type="compositionally biased region" description="Basic and acidic residues" evidence="1">
    <location>
        <begin position="126"/>
        <end position="137"/>
    </location>
</feature>
<dbReference type="Proteomes" id="UP001470230">
    <property type="component" value="Unassembled WGS sequence"/>
</dbReference>
<gene>
    <name evidence="3" type="ORF">M9Y10_020579</name>
    <name evidence="2" type="ORF">M9Y10_039992</name>
</gene>
<feature type="compositionally biased region" description="Basic residues" evidence="1">
    <location>
        <begin position="1"/>
        <end position="10"/>
    </location>
</feature>
<feature type="compositionally biased region" description="Basic and acidic residues" evidence="1">
    <location>
        <begin position="177"/>
        <end position="199"/>
    </location>
</feature>
<evidence type="ECO:0000256" key="1">
    <source>
        <dbReference type="SAM" id="MobiDB-lite"/>
    </source>
</evidence>
<evidence type="ECO:0000313" key="4">
    <source>
        <dbReference type="Proteomes" id="UP001470230"/>
    </source>
</evidence>
<feature type="compositionally biased region" description="Low complexity" evidence="1">
    <location>
        <begin position="11"/>
        <end position="32"/>
    </location>
</feature>
<dbReference type="EMBL" id="JAPFFF010000030">
    <property type="protein sequence ID" value="KAK8845661.1"/>
    <property type="molecule type" value="Genomic_DNA"/>
</dbReference>
<accession>A0ABR2GKD2</accession>
<evidence type="ECO:0000313" key="3">
    <source>
        <dbReference type="EMBL" id="KAK8845661.1"/>
    </source>
</evidence>
<name>A0ABR2GKD2_9EUKA</name>
<organism evidence="2 4">
    <name type="scientific">Tritrichomonas musculus</name>
    <dbReference type="NCBI Taxonomy" id="1915356"/>
    <lineage>
        <taxon>Eukaryota</taxon>
        <taxon>Metamonada</taxon>
        <taxon>Parabasalia</taxon>
        <taxon>Tritrichomonadida</taxon>
        <taxon>Tritrichomonadidae</taxon>
        <taxon>Tritrichomonas</taxon>
    </lineage>
</organism>